<dbReference type="SUPFAM" id="SSF48726">
    <property type="entry name" value="Immunoglobulin"/>
    <property type="match status" value="1"/>
</dbReference>
<evidence type="ECO:0000313" key="6">
    <source>
        <dbReference type="Proteomes" id="UP001488805"/>
    </source>
</evidence>
<dbReference type="InterPro" id="IPR001368">
    <property type="entry name" value="TNFR/NGFR_Cys_rich_reg"/>
</dbReference>
<keyword evidence="2" id="KW-0472">Membrane</keyword>
<dbReference type="Pfam" id="PF07686">
    <property type="entry name" value="V-set"/>
    <property type="match status" value="1"/>
</dbReference>
<comment type="caution">
    <text evidence="5">The sequence shown here is derived from an EMBL/GenBank/DDBJ whole genome shotgun (WGS) entry which is preliminary data.</text>
</comment>
<comment type="caution">
    <text evidence="1">Lacks conserved residue(s) required for the propagation of feature annotation.</text>
</comment>
<evidence type="ECO:0008006" key="7">
    <source>
        <dbReference type="Google" id="ProtNLM"/>
    </source>
</evidence>
<dbReference type="PROSITE" id="PS50050">
    <property type="entry name" value="TNFR_NGFR_2"/>
    <property type="match status" value="1"/>
</dbReference>
<feature type="domain" description="TNFR-Cys" evidence="3">
    <location>
        <begin position="143"/>
        <end position="185"/>
    </location>
</feature>
<gene>
    <name evidence="5" type="ORF">VZT92_017424</name>
</gene>
<dbReference type="GO" id="GO:0050829">
    <property type="term" value="P:defense response to Gram-negative bacterium"/>
    <property type="evidence" value="ECO:0007669"/>
    <property type="project" value="TreeGrafter"/>
</dbReference>
<organism evidence="5 6">
    <name type="scientific">Zoarces viviparus</name>
    <name type="common">Viviparous eelpout</name>
    <name type="synonym">Blennius viviparus</name>
    <dbReference type="NCBI Taxonomy" id="48416"/>
    <lineage>
        <taxon>Eukaryota</taxon>
        <taxon>Metazoa</taxon>
        <taxon>Chordata</taxon>
        <taxon>Craniata</taxon>
        <taxon>Vertebrata</taxon>
        <taxon>Euteleostomi</taxon>
        <taxon>Actinopterygii</taxon>
        <taxon>Neopterygii</taxon>
        <taxon>Teleostei</taxon>
        <taxon>Neoteleostei</taxon>
        <taxon>Acanthomorphata</taxon>
        <taxon>Eupercaria</taxon>
        <taxon>Perciformes</taxon>
        <taxon>Cottioidei</taxon>
        <taxon>Zoarcales</taxon>
        <taxon>Zoarcidae</taxon>
        <taxon>Zoarcinae</taxon>
        <taxon>Zoarces</taxon>
    </lineage>
</organism>
<dbReference type="GO" id="GO:0046642">
    <property type="term" value="P:negative regulation of alpha-beta T cell proliferation"/>
    <property type="evidence" value="ECO:0007669"/>
    <property type="project" value="TreeGrafter"/>
</dbReference>
<name>A0AAW1ES31_ZOAVI</name>
<keyword evidence="2" id="KW-1133">Transmembrane helix</keyword>
<dbReference type="GO" id="GO:0002720">
    <property type="term" value="P:positive regulation of cytokine production involved in immune response"/>
    <property type="evidence" value="ECO:0007669"/>
    <property type="project" value="TreeGrafter"/>
</dbReference>
<dbReference type="InterPro" id="IPR013783">
    <property type="entry name" value="Ig-like_fold"/>
</dbReference>
<dbReference type="InterPro" id="IPR036179">
    <property type="entry name" value="Ig-like_dom_sf"/>
</dbReference>
<evidence type="ECO:0000256" key="2">
    <source>
        <dbReference type="SAM" id="Phobius"/>
    </source>
</evidence>
<accession>A0AAW1ES31</accession>
<dbReference type="AlphaFoldDB" id="A0AAW1ES31"/>
<protein>
    <recommendedName>
        <fullName evidence="7">Ig-like domain-containing protein</fullName>
    </recommendedName>
</protein>
<keyword evidence="1" id="KW-1015">Disulfide bond</keyword>
<feature type="domain" description="Ig-like" evidence="4">
    <location>
        <begin position="1"/>
        <end position="122"/>
    </location>
</feature>
<evidence type="ECO:0000256" key="1">
    <source>
        <dbReference type="PROSITE-ProRule" id="PRU00206"/>
    </source>
</evidence>
<dbReference type="InterPro" id="IPR013106">
    <property type="entry name" value="Ig_V-set"/>
</dbReference>
<dbReference type="GO" id="GO:2000406">
    <property type="term" value="P:positive regulation of T cell migration"/>
    <property type="evidence" value="ECO:0007669"/>
    <property type="project" value="TreeGrafter"/>
</dbReference>
<dbReference type="Pfam" id="PF00020">
    <property type="entry name" value="TNFR_c6"/>
    <property type="match status" value="1"/>
</dbReference>
<dbReference type="Gene3D" id="2.60.40.10">
    <property type="entry name" value="Immunoglobulins"/>
    <property type="match status" value="1"/>
</dbReference>
<dbReference type="PROSITE" id="PS00652">
    <property type="entry name" value="TNFR_NGFR_1"/>
    <property type="match status" value="1"/>
</dbReference>
<dbReference type="PANTHER" id="PTHR46838:SF1">
    <property type="entry name" value="TUMOR NECROSIS FACTOR RECEPTOR SUPERFAMILY MEMBER 14"/>
    <property type="match status" value="1"/>
</dbReference>
<dbReference type="SMART" id="SM00208">
    <property type="entry name" value="TNFR"/>
    <property type="match status" value="3"/>
</dbReference>
<dbReference type="InterPro" id="IPR007110">
    <property type="entry name" value="Ig-like_dom"/>
</dbReference>
<evidence type="ECO:0000259" key="4">
    <source>
        <dbReference type="PROSITE" id="PS50835"/>
    </source>
</evidence>
<dbReference type="Gene3D" id="2.10.50.10">
    <property type="entry name" value="Tumor Necrosis Factor Receptor, subunit A, domain 2"/>
    <property type="match status" value="2"/>
</dbReference>
<dbReference type="PANTHER" id="PTHR46838">
    <property type="entry name" value="TUMOR NECROSIS FACTOR RECEPTOR SUPERFAMILY MEMBER 14"/>
    <property type="match status" value="1"/>
</dbReference>
<dbReference type="Proteomes" id="UP001488805">
    <property type="component" value="Unassembled WGS sequence"/>
</dbReference>
<keyword evidence="2" id="KW-0812">Transmembrane</keyword>
<keyword evidence="6" id="KW-1185">Reference proteome</keyword>
<dbReference type="SUPFAM" id="SSF57586">
    <property type="entry name" value="TNF receptor-like"/>
    <property type="match status" value="3"/>
</dbReference>
<evidence type="ECO:0000313" key="5">
    <source>
        <dbReference type="EMBL" id="KAK9525087.1"/>
    </source>
</evidence>
<sequence length="306" mass="33538">MSALGDDVILPCHVEPQLSVENMTVIWWKPDEPPDPMGVHRYVHRYQSNRVEEDLQMKEDLQLEEDLQMEDLQLDSYVSRTSLFTDDLKHGNVSLKIKKVKLSDGGIYRCDVPQLASASKIILVVGAVVRTDCTPQSDPQCISCMNGTFMKKPNGLIRCFLCSSCDRGAGLFAQQGCTATADTVCDVVRGYFCKTLTDETGCSLAQKHSHCGPGEWVERPGTSRTDTVCGSCPLGYFSLEGLSCTVWTPCSETEVKVKEGSASSDVVCAAASRQRYGLIPAFILFTSTLVGLGIRVFQADLSGKQR</sequence>
<feature type="disulfide bond" evidence="1">
    <location>
        <begin position="144"/>
        <end position="159"/>
    </location>
</feature>
<dbReference type="EMBL" id="JBCEZU010000145">
    <property type="protein sequence ID" value="KAK9525087.1"/>
    <property type="molecule type" value="Genomic_DNA"/>
</dbReference>
<dbReference type="GO" id="GO:0050830">
    <property type="term" value="P:defense response to Gram-positive bacterium"/>
    <property type="evidence" value="ECO:0007669"/>
    <property type="project" value="TreeGrafter"/>
</dbReference>
<feature type="repeat" description="TNFR-Cys" evidence="1">
    <location>
        <begin position="143"/>
        <end position="185"/>
    </location>
</feature>
<dbReference type="PROSITE" id="PS50835">
    <property type="entry name" value="IG_LIKE"/>
    <property type="match status" value="1"/>
</dbReference>
<dbReference type="GO" id="GO:0009897">
    <property type="term" value="C:external side of plasma membrane"/>
    <property type="evidence" value="ECO:0007669"/>
    <property type="project" value="TreeGrafter"/>
</dbReference>
<evidence type="ECO:0000259" key="3">
    <source>
        <dbReference type="PROSITE" id="PS50050"/>
    </source>
</evidence>
<reference evidence="5 6" key="1">
    <citation type="journal article" date="2024" name="Genome Biol. Evol.">
        <title>Chromosome-level genome assembly of the viviparous eelpout Zoarces viviparus.</title>
        <authorList>
            <person name="Fuhrmann N."/>
            <person name="Brasseur M.V."/>
            <person name="Bakowski C.E."/>
            <person name="Podsiadlowski L."/>
            <person name="Prost S."/>
            <person name="Krehenwinkel H."/>
            <person name="Mayer C."/>
        </authorList>
    </citation>
    <scope>NUCLEOTIDE SEQUENCE [LARGE SCALE GENOMIC DNA]</scope>
    <source>
        <strain evidence="5">NO-MEL_2022_Ind0_liver</strain>
    </source>
</reference>
<proteinExistence type="predicted"/>
<feature type="transmembrane region" description="Helical" evidence="2">
    <location>
        <begin position="276"/>
        <end position="297"/>
    </location>
</feature>